<dbReference type="KEGG" id="barh:WN72_35890"/>
<dbReference type="EMBL" id="CP030050">
    <property type="protein sequence ID" value="QOZ71093.1"/>
    <property type="molecule type" value="Genomic_DNA"/>
</dbReference>
<reference evidence="2 3" key="1">
    <citation type="submission" date="2018-06" db="EMBL/GenBank/DDBJ databases">
        <title>Comparative genomics of Bradyrhizobium nodulating Arachidis hypogaea.</title>
        <authorList>
            <person name="Li Y."/>
        </authorList>
    </citation>
    <scope>NUCLEOTIDE SEQUENCE [LARGE SCALE GENOMIC DNA]</scope>
    <source>
        <strain evidence="2 3">CCBAU 051107</strain>
    </source>
</reference>
<evidence type="ECO:0000313" key="2">
    <source>
        <dbReference type="EMBL" id="QOZ71093.1"/>
    </source>
</evidence>
<evidence type="ECO:0000313" key="3">
    <source>
        <dbReference type="Proteomes" id="UP000594015"/>
    </source>
</evidence>
<sequence>MSDAFDYFRAYAVRALCKARSMSRGRSKHLQLVVGLIYNLLKKKAAYGPNTQHLDDFRAAQKLERSLAHRPDDGTAQGGSAPSSPRSARWEAR</sequence>
<feature type="region of interest" description="Disordered" evidence="1">
    <location>
        <begin position="65"/>
        <end position="93"/>
    </location>
</feature>
<proteinExistence type="predicted"/>
<evidence type="ECO:0000256" key="1">
    <source>
        <dbReference type="SAM" id="MobiDB-lite"/>
    </source>
</evidence>
<dbReference type="AlphaFoldDB" id="A0AAE7TJI1"/>
<name>A0AAE7TJI1_9BRAD</name>
<gene>
    <name evidence="2" type="ORF">WN72_35890</name>
</gene>
<protein>
    <submittedName>
        <fullName evidence="2">Uncharacterized protein</fullName>
    </submittedName>
</protein>
<dbReference type="Proteomes" id="UP000594015">
    <property type="component" value="Chromosome"/>
</dbReference>
<accession>A0AAE7TJI1</accession>
<organism evidence="2 3">
    <name type="scientific">Bradyrhizobium arachidis</name>
    <dbReference type="NCBI Taxonomy" id="858423"/>
    <lineage>
        <taxon>Bacteria</taxon>
        <taxon>Pseudomonadati</taxon>
        <taxon>Pseudomonadota</taxon>
        <taxon>Alphaproteobacteria</taxon>
        <taxon>Hyphomicrobiales</taxon>
        <taxon>Nitrobacteraceae</taxon>
        <taxon>Bradyrhizobium</taxon>
    </lineage>
</organism>